<feature type="domain" description="HAMP" evidence="2">
    <location>
        <begin position="203"/>
        <end position="255"/>
    </location>
</feature>
<name>A0A0B8QCH0_9VIBR</name>
<accession>A0A0B8QCH0</accession>
<dbReference type="NCBIfam" id="TIGR00254">
    <property type="entry name" value="GGDEF"/>
    <property type="match status" value="1"/>
</dbReference>
<comment type="caution">
    <text evidence="4">The sequence shown here is derived from an EMBL/GenBank/DDBJ whole genome shotgun (WGS) entry which is preliminary data.</text>
</comment>
<gene>
    <name evidence="4" type="ORF">JCM19241_980</name>
</gene>
<dbReference type="CDD" id="cd06225">
    <property type="entry name" value="HAMP"/>
    <property type="match status" value="1"/>
</dbReference>
<dbReference type="PROSITE" id="PS50887">
    <property type="entry name" value="GGDEF"/>
    <property type="match status" value="1"/>
</dbReference>
<dbReference type="PANTHER" id="PTHR46663">
    <property type="entry name" value="DIGUANYLATE CYCLASE DGCT-RELATED"/>
    <property type="match status" value="1"/>
</dbReference>
<dbReference type="CDD" id="cd01949">
    <property type="entry name" value="GGDEF"/>
    <property type="match status" value="1"/>
</dbReference>
<dbReference type="InterPro" id="IPR007891">
    <property type="entry name" value="CHASE3"/>
</dbReference>
<keyword evidence="1" id="KW-0472">Membrane</keyword>
<dbReference type="Proteomes" id="UP000031666">
    <property type="component" value="Unassembled WGS sequence"/>
</dbReference>
<dbReference type="Pfam" id="PF05227">
    <property type="entry name" value="CHASE3"/>
    <property type="match status" value="1"/>
</dbReference>
<dbReference type="Pfam" id="PF00990">
    <property type="entry name" value="GGDEF"/>
    <property type="match status" value="1"/>
</dbReference>
<dbReference type="InterPro" id="IPR003660">
    <property type="entry name" value="HAMP_dom"/>
</dbReference>
<dbReference type="InterPro" id="IPR043128">
    <property type="entry name" value="Rev_trsase/Diguanyl_cyclase"/>
</dbReference>
<dbReference type="Gene3D" id="6.10.340.10">
    <property type="match status" value="1"/>
</dbReference>
<dbReference type="Gene3D" id="3.30.70.270">
    <property type="match status" value="1"/>
</dbReference>
<dbReference type="GO" id="GO:0016020">
    <property type="term" value="C:membrane"/>
    <property type="evidence" value="ECO:0007669"/>
    <property type="project" value="InterPro"/>
</dbReference>
<keyword evidence="1" id="KW-0812">Transmembrane</keyword>
<dbReference type="GO" id="GO:0007165">
    <property type="term" value="P:signal transduction"/>
    <property type="evidence" value="ECO:0007669"/>
    <property type="project" value="InterPro"/>
</dbReference>
<reference evidence="4 5" key="2">
    <citation type="submission" date="2015-01" db="EMBL/GenBank/DDBJ databases">
        <authorList>
            <consortium name="NBRP consortium"/>
            <person name="Sawabe T."/>
            <person name="Meirelles P."/>
            <person name="Feng G."/>
            <person name="Sayaka M."/>
            <person name="Hattori M."/>
            <person name="Ohkuma M."/>
        </authorList>
    </citation>
    <scope>NUCLEOTIDE SEQUENCE [LARGE SCALE GENOMIC DNA]</scope>
    <source>
        <strain evidence="5">JCM 19241</strain>
    </source>
</reference>
<feature type="transmembrane region" description="Helical" evidence="1">
    <location>
        <begin position="7"/>
        <end position="28"/>
    </location>
</feature>
<proteinExistence type="predicted"/>
<dbReference type="CDD" id="cd19410">
    <property type="entry name" value="HK9-like_sensor"/>
    <property type="match status" value="1"/>
</dbReference>
<evidence type="ECO:0000259" key="2">
    <source>
        <dbReference type="PROSITE" id="PS50885"/>
    </source>
</evidence>
<evidence type="ECO:0000256" key="1">
    <source>
        <dbReference type="SAM" id="Phobius"/>
    </source>
</evidence>
<dbReference type="AlphaFoldDB" id="A0A0B8QCH0"/>
<evidence type="ECO:0000259" key="3">
    <source>
        <dbReference type="PROSITE" id="PS50887"/>
    </source>
</evidence>
<protein>
    <submittedName>
        <fullName evidence="4">Diguanylate cyclase</fullName>
    </submittedName>
</protein>
<dbReference type="STRING" id="1481914.JCM19241_980"/>
<evidence type="ECO:0000313" key="4">
    <source>
        <dbReference type="EMBL" id="GAM74637.1"/>
    </source>
</evidence>
<dbReference type="SUPFAM" id="SSF158472">
    <property type="entry name" value="HAMP domain-like"/>
    <property type="match status" value="1"/>
</dbReference>
<dbReference type="InterPro" id="IPR000160">
    <property type="entry name" value="GGDEF_dom"/>
</dbReference>
<sequence length="427" mass="49035">MTIKTKLRLLLGTLFFFSIANIGFVYVLESRSENKLQWVVHTNQVLQKSGELLNAISDTETGQRGYLLTGQNYYLEPYFRSRDEIKKIWAELKSLTSDNPGQQELLDELIVDIDYKLEELAQTIEMYNIEPSQALAVVRSNAGKQYMDNIRAYLSSFDGEEKRLLEQRNGDYREARAYITMMIVIEGLIMVFLALFTLITINRALFSPLTKLVDATQKVEQGKRQDVVDYLPKDEIGYLMGRFYKMSESVHRRHEDLHIKAHTDELTKVKNRITLYTDIENAIEVSQAEGKYVGLCFIDMDGFKQINDELGHEYGDVLLQTVALRLKSLLRATDEVYRFGGDEFVVLLQSVRSAKDVEKVVQNLVESIREPILYKGHQLQVRFSTGVSVAPRDTVDALQLVDNADKAMYRSKQSKQGKVEHFVLEQA</sequence>
<reference evidence="4 5" key="1">
    <citation type="submission" date="2015-01" db="EMBL/GenBank/DDBJ databases">
        <title>Vibrio sp. C94 JCM 19241 whole genome shotgun sequence.</title>
        <authorList>
            <person name="Sawabe T."/>
            <person name="Meirelles P."/>
            <person name="Feng G."/>
            <person name="Sayaka M."/>
            <person name="Hattori M."/>
            <person name="Ohkuma M."/>
        </authorList>
    </citation>
    <scope>NUCLEOTIDE SEQUENCE [LARGE SCALE GENOMIC DNA]</scope>
    <source>
        <strain evidence="5">JCM 19241</strain>
    </source>
</reference>
<dbReference type="PANTHER" id="PTHR46663:SF2">
    <property type="entry name" value="GGDEF DOMAIN-CONTAINING PROTEIN"/>
    <property type="match status" value="1"/>
</dbReference>
<dbReference type="SMART" id="SM00267">
    <property type="entry name" value="GGDEF"/>
    <property type="match status" value="1"/>
</dbReference>
<dbReference type="EMBL" id="BBSC01000003">
    <property type="protein sequence ID" value="GAM74637.1"/>
    <property type="molecule type" value="Genomic_DNA"/>
</dbReference>
<dbReference type="InterPro" id="IPR029787">
    <property type="entry name" value="Nucleotide_cyclase"/>
</dbReference>
<dbReference type="SUPFAM" id="SSF55073">
    <property type="entry name" value="Nucleotide cyclase"/>
    <property type="match status" value="1"/>
</dbReference>
<keyword evidence="1" id="KW-1133">Transmembrane helix</keyword>
<dbReference type="InterPro" id="IPR052163">
    <property type="entry name" value="DGC-Regulatory_Protein"/>
</dbReference>
<feature type="transmembrane region" description="Helical" evidence="1">
    <location>
        <begin position="177"/>
        <end position="201"/>
    </location>
</feature>
<dbReference type="PROSITE" id="PS50885">
    <property type="entry name" value="HAMP"/>
    <property type="match status" value="1"/>
</dbReference>
<organism evidence="4 5">
    <name type="scientific">Vibrio ishigakensis</name>
    <dbReference type="NCBI Taxonomy" id="1481914"/>
    <lineage>
        <taxon>Bacteria</taxon>
        <taxon>Pseudomonadati</taxon>
        <taxon>Pseudomonadota</taxon>
        <taxon>Gammaproteobacteria</taxon>
        <taxon>Vibrionales</taxon>
        <taxon>Vibrionaceae</taxon>
        <taxon>Vibrio</taxon>
    </lineage>
</organism>
<feature type="domain" description="GGDEF" evidence="3">
    <location>
        <begin position="291"/>
        <end position="426"/>
    </location>
</feature>
<evidence type="ECO:0000313" key="5">
    <source>
        <dbReference type="Proteomes" id="UP000031666"/>
    </source>
</evidence>